<dbReference type="Gene3D" id="3.30.160.100">
    <property type="entry name" value="Ribosome hibernation promotion factor-like"/>
    <property type="match status" value="1"/>
</dbReference>
<dbReference type="EMBL" id="QKZU01000003">
    <property type="protein sequence ID" value="PZX59815.1"/>
    <property type="molecule type" value="Genomic_DNA"/>
</dbReference>
<proteinExistence type="predicted"/>
<dbReference type="Pfam" id="PF02482">
    <property type="entry name" value="Ribosomal_S30AE"/>
    <property type="match status" value="1"/>
</dbReference>
<dbReference type="Proteomes" id="UP000321927">
    <property type="component" value="Unassembled WGS sequence"/>
</dbReference>
<evidence type="ECO:0000313" key="2">
    <source>
        <dbReference type="EMBL" id="TXD78476.1"/>
    </source>
</evidence>
<name>A0A2W7SAB3_9BACT</name>
<dbReference type="CDD" id="cd00552">
    <property type="entry name" value="RaiA"/>
    <property type="match status" value="1"/>
</dbReference>
<dbReference type="OrthoDB" id="9808702at2"/>
<dbReference type="InterPro" id="IPR036567">
    <property type="entry name" value="RHF-like"/>
</dbReference>
<keyword evidence="4" id="KW-1185">Reference proteome</keyword>
<sequence length="101" mass="11788">MKLQMHSIHFDADRKLIDFIQRKADKLDTYYDQIIDGEVFLRLDKNDNNANKLVEIKLNVPGKQFFAKTQADSFEAASDDAIEGLRRQIKKYKEKVVLAKQ</sequence>
<accession>A0A2W7SAB3</accession>
<dbReference type="Proteomes" id="UP000249115">
    <property type="component" value="Unassembled WGS sequence"/>
</dbReference>
<reference evidence="2 4" key="2">
    <citation type="submission" date="2019-08" db="EMBL/GenBank/DDBJ databases">
        <title>Genome of Algoriphagus ratkowskyi IC026.</title>
        <authorList>
            <person name="Bowman J.P."/>
        </authorList>
    </citation>
    <scope>NUCLEOTIDE SEQUENCE [LARGE SCALE GENOMIC DNA]</scope>
    <source>
        <strain evidence="2 4">IC026</strain>
    </source>
</reference>
<dbReference type="NCBIfam" id="TIGR00741">
    <property type="entry name" value="yfiA"/>
    <property type="match status" value="1"/>
</dbReference>
<evidence type="ECO:0000313" key="4">
    <source>
        <dbReference type="Proteomes" id="UP000321927"/>
    </source>
</evidence>
<protein>
    <submittedName>
        <fullName evidence="1">Putative sigma-54 modulation protein</fullName>
    </submittedName>
    <submittedName>
        <fullName evidence="2">Ribosome-associated translation inhibitor RaiA</fullName>
    </submittedName>
</protein>
<reference evidence="1 3" key="1">
    <citation type="submission" date="2018-06" db="EMBL/GenBank/DDBJ databases">
        <title>Genomic Encyclopedia of Archaeal and Bacterial Type Strains, Phase II (KMG-II): from individual species to whole genera.</title>
        <authorList>
            <person name="Goeker M."/>
        </authorList>
    </citation>
    <scope>NUCLEOTIDE SEQUENCE [LARGE SCALE GENOMIC DNA]</scope>
    <source>
        <strain evidence="1 3">DSM 22686</strain>
    </source>
</reference>
<gene>
    <name evidence="2" type="primary">raiA</name>
    <name evidence="2" type="ORF">ESW18_06700</name>
    <name evidence="1" type="ORF">LV84_01024</name>
</gene>
<evidence type="ECO:0000313" key="1">
    <source>
        <dbReference type="EMBL" id="PZX59815.1"/>
    </source>
</evidence>
<dbReference type="RefSeq" id="WP_086499599.1">
    <property type="nucleotide sequence ID" value="NZ_MSSV01000003.1"/>
</dbReference>
<dbReference type="AlphaFoldDB" id="A0A2W7SAB3"/>
<dbReference type="InterPro" id="IPR003489">
    <property type="entry name" value="RHF/RaiA"/>
</dbReference>
<dbReference type="SUPFAM" id="SSF69754">
    <property type="entry name" value="Ribosome binding protein Y (YfiA homologue)"/>
    <property type="match status" value="1"/>
</dbReference>
<comment type="caution">
    <text evidence="1">The sequence shown here is derived from an EMBL/GenBank/DDBJ whole genome shotgun (WGS) entry which is preliminary data.</text>
</comment>
<evidence type="ECO:0000313" key="3">
    <source>
        <dbReference type="Proteomes" id="UP000249115"/>
    </source>
</evidence>
<dbReference type="EMBL" id="VORV01000004">
    <property type="protein sequence ID" value="TXD78476.1"/>
    <property type="molecule type" value="Genomic_DNA"/>
</dbReference>
<organism evidence="1 3">
    <name type="scientific">Algoriphagus ratkowskyi</name>
    <dbReference type="NCBI Taxonomy" id="57028"/>
    <lineage>
        <taxon>Bacteria</taxon>
        <taxon>Pseudomonadati</taxon>
        <taxon>Bacteroidota</taxon>
        <taxon>Cytophagia</taxon>
        <taxon>Cytophagales</taxon>
        <taxon>Cyclobacteriaceae</taxon>
        <taxon>Algoriphagus</taxon>
    </lineage>
</organism>